<evidence type="ECO:0000313" key="3">
    <source>
        <dbReference type="EMBL" id="BDU69635.1"/>
    </source>
</evidence>
<evidence type="ECO:0000313" key="4">
    <source>
        <dbReference type="Proteomes" id="UP001242010"/>
    </source>
</evidence>
<dbReference type="PANTHER" id="PTHR40547:SF1">
    <property type="entry name" value="SLL0298 PROTEIN"/>
    <property type="match status" value="1"/>
</dbReference>
<keyword evidence="4" id="KW-1185">Reference proteome</keyword>
<reference evidence="4" key="1">
    <citation type="journal article" date="2023" name="Int. J. Syst. Evol. Microbiol.">
        <title>Mesoterricola silvestris gen. nov., sp. nov., Mesoterricola sediminis sp. nov., Geothrix oryzae sp. nov., Geothrix edaphica sp. nov., Geothrix rubra sp. nov., and Geothrix limicola sp. nov., six novel members of Acidobacteriota isolated from soils.</title>
        <authorList>
            <person name="Itoh H."/>
            <person name="Sugisawa Y."/>
            <person name="Mise K."/>
            <person name="Xu Z."/>
            <person name="Kuniyasu M."/>
            <person name="Ushijima N."/>
            <person name="Kawano K."/>
            <person name="Kobayashi E."/>
            <person name="Shiratori Y."/>
            <person name="Masuda Y."/>
            <person name="Senoo K."/>
        </authorList>
    </citation>
    <scope>NUCLEOTIDE SEQUENCE [LARGE SCALE GENOMIC DNA]</scope>
    <source>
        <strain evidence="4">Red222</strain>
    </source>
</reference>
<proteinExistence type="predicted"/>
<protein>
    <recommendedName>
        <fullName evidence="2">DUF2062 domain-containing protein</fullName>
    </recommendedName>
</protein>
<feature type="domain" description="DUF2062" evidence="2">
    <location>
        <begin position="22"/>
        <end position="160"/>
    </location>
</feature>
<name>A0ABM8DRP8_9BACT</name>
<feature type="transmembrane region" description="Helical" evidence="1">
    <location>
        <begin position="27"/>
        <end position="56"/>
    </location>
</feature>
<feature type="transmembrane region" description="Helical" evidence="1">
    <location>
        <begin position="133"/>
        <end position="153"/>
    </location>
</feature>
<accession>A0ABM8DRP8</accession>
<feature type="transmembrane region" description="Helical" evidence="1">
    <location>
        <begin position="77"/>
        <end position="96"/>
    </location>
</feature>
<evidence type="ECO:0000256" key="1">
    <source>
        <dbReference type="SAM" id="Phobius"/>
    </source>
</evidence>
<dbReference type="PANTHER" id="PTHR40547">
    <property type="entry name" value="SLL0298 PROTEIN"/>
    <property type="match status" value="1"/>
</dbReference>
<organism evidence="3 4">
    <name type="scientific">Geothrix oryzae</name>
    <dbReference type="NCBI Taxonomy" id="2927975"/>
    <lineage>
        <taxon>Bacteria</taxon>
        <taxon>Pseudomonadati</taxon>
        <taxon>Acidobacteriota</taxon>
        <taxon>Holophagae</taxon>
        <taxon>Holophagales</taxon>
        <taxon>Holophagaceae</taxon>
        <taxon>Geothrix</taxon>
    </lineage>
</organism>
<gene>
    <name evidence="3" type="ORF">GETHOR_17360</name>
</gene>
<keyword evidence="1" id="KW-1133">Transmembrane helix</keyword>
<keyword evidence="1" id="KW-0472">Membrane</keyword>
<dbReference type="InterPro" id="IPR018639">
    <property type="entry name" value="DUF2062"/>
</dbReference>
<dbReference type="EMBL" id="AP027079">
    <property type="protein sequence ID" value="BDU69635.1"/>
    <property type="molecule type" value="Genomic_DNA"/>
</dbReference>
<dbReference type="RefSeq" id="WP_286353358.1">
    <property type="nucleotide sequence ID" value="NZ_AP027079.1"/>
</dbReference>
<dbReference type="Pfam" id="PF09835">
    <property type="entry name" value="DUF2062"/>
    <property type="match status" value="1"/>
</dbReference>
<evidence type="ECO:0000259" key="2">
    <source>
        <dbReference type="Pfam" id="PF09835"/>
    </source>
</evidence>
<sequence length="172" mass="18849">MTHHDKSHLWARTKRFLADPGLEPHHLAWSFALGLSIAWNPLLGTHTGLVLIACALTRKLHRPLTFLGAFTNNPWTMVPIATASTFFGNLLLGRGLHLDLSGVDWKSIGWQSFTSREGFQAAAAMLKPILAPYLLGGFVLSALAIPVGYFLMLRLAHRLRSPKPAPTPLPGD</sequence>
<keyword evidence="1" id="KW-0812">Transmembrane</keyword>
<dbReference type="Proteomes" id="UP001242010">
    <property type="component" value="Chromosome"/>
</dbReference>